<dbReference type="AlphaFoldDB" id="A0A100W9E5"/>
<dbReference type="PANTHER" id="PTHR43618">
    <property type="entry name" value="7-ALPHA-HYDROXYSTEROID DEHYDROGENASE"/>
    <property type="match status" value="1"/>
</dbReference>
<comment type="caution">
    <text evidence="5">The sequence shown here is derived from an EMBL/GenBank/DDBJ whole genome shotgun (WGS) entry which is preliminary data.</text>
</comment>
<reference evidence="6" key="1">
    <citation type="journal article" date="2016" name="Genome Announc.">
        <title>Draft Genome Sequences of Five Rapidly Growing Mycobacterium Species, M. thermoresistibile, M. fortuitum subsp. acetamidolyticum, M. canariasense, M. brisbanense, and M. novocastrense.</title>
        <authorList>
            <person name="Katahira K."/>
            <person name="Ogura Y."/>
            <person name="Gotoh Y."/>
            <person name="Hayashi T."/>
        </authorList>
    </citation>
    <scope>NUCLEOTIDE SEQUENCE [LARGE SCALE GENOMIC DNA]</scope>
    <source>
        <strain evidence="6">JCM15298</strain>
    </source>
</reference>
<keyword evidence="6" id="KW-1185">Reference proteome</keyword>
<dbReference type="InterPro" id="IPR057326">
    <property type="entry name" value="KR_dom"/>
</dbReference>
<dbReference type="EMBL" id="BCSY01000029">
    <property type="protein sequence ID" value="GAS93969.1"/>
    <property type="molecule type" value="Genomic_DNA"/>
</dbReference>
<evidence type="ECO:0000256" key="1">
    <source>
        <dbReference type="ARBA" id="ARBA00006484"/>
    </source>
</evidence>
<dbReference type="PANTHER" id="PTHR43618:SF8">
    <property type="entry name" value="7ALPHA-HYDROXYSTEROID DEHYDROGENASE"/>
    <property type="match status" value="1"/>
</dbReference>
<dbReference type="PROSITE" id="PS00061">
    <property type="entry name" value="ADH_SHORT"/>
    <property type="match status" value="1"/>
</dbReference>
<dbReference type="Proteomes" id="UP000069443">
    <property type="component" value="Unassembled WGS sequence"/>
</dbReference>
<reference evidence="6" key="2">
    <citation type="submission" date="2016-02" db="EMBL/GenBank/DDBJ databases">
        <title>Draft genome sequence of five rapidly growing Mycobacterium species.</title>
        <authorList>
            <person name="Katahira K."/>
            <person name="Gotou Y."/>
            <person name="Iida K."/>
            <person name="Ogura Y."/>
            <person name="Hayashi T."/>
        </authorList>
    </citation>
    <scope>NUCLEOTIDE SEQUENCE [LARGE SCALE GENOMIC DNA]</scope>
    <source>
        <strain evidence="6">JCM15298</strain>
    </source>
</reference>
<dbReference type="SMART" id="SM00822">
    <property type="entry name" value="PKS_KR"/>
    <property type="match status" value="1"/>
</dbReference>
<dbReference type="PRINTS" id="PR00081">
    <property type="entry name" value="GDHRDH"/>
</dbReference>
<dbReference type="SUPFAM" id="SSF51735">
    <property type="entry name" value="NAD(P)-binding Rossmann-fold domains"/>
    <property type="match status" value="1"/>
</dbReference>
<protein>
    <submittedName>
        <fullName evidence="5">Short-chain dehydrogenase/reductase SDR</fullName>
    </submittedName>
</protein>
<gene>
    <name evidence="5" type="ORF">RMCC_0935</name>
</gene>
<sequence>MSNTPVSLDTMRDNESTAHTDLFGLRGKYALVTGGTRGIGLMIARGLTQAGARVVISSRDTHACTQAQQHLSAFGEVRAIPADLSRHDECQRLSDLVTSKSKRLDILVNNAGVMWREPLATFPDEAWDTVIDLNLKSPFWLIQALLPALREAGTADDPARIINVGSIAAIHVAQAPNYSYASSKAALHQLTRVLARELGPQHITVNAVAPGVFPSQMMSSTLDAIGDTIAAAAPLRRLGRDDDMAGTAVFLASRAGSYLTGAIIPVDGGVATTATGTPGVLSASAGQ</sequence>
<comment type="similarity">
    <text evidence="1">Belongs to the short-chain dehydrogenases/reductases (SDR) family.</text>
</comment>
<evidence type="ECO:0000259" key="4">
    <source>
        <dbReference type="SMART" id="SM00822"/>
    </source>
</evidence>
<dbReference type="GO" id="GO:0016491">
    <property type="term" value="F:oxidoreductase activity"/>
    <property type="evidence" value="ECO:0007669"/>
    <property type="project" value="UniProtKB-KW"/>
</dbReference>
<keyword evidence="3" id="KW-0560">Oxidoreductase</keyword>
<dbReference type="STRING" id="228230.RMCC_0935"/>
<dbReference type="Pfam" id="PF13561">
    <property type="entry name" value="adh_short_C2"/>
    <property type="match status" value="1"/>
</dbReference>
<organism evidence="5 6">
    <name type="scientific">Mycolicibacterium canariasense</name>
    <name type="common">Mycobacterium canariasense</name>
    <dbReference type="NCBI Taxonomy" id="228230"/>
    <lineage>
        <taxon>Bacteria</taxon>
        <taxon>Bacillati</taxon>
        <taxon>Actinomycetota</taxon>
        <taxon>Actinomycetes</taxon>
        <taxon>Mycobacteriales</taxon>
        <taxon>Mycobacteriaceae</taxon>
        <taxon>Mycolicibacterium</taxon>
    </lineage>
</organism>
<dbReference type="InterPro" id="IPR052178">
    <property type="entry name" value="Sec_Metab_Biosynth_SDR"/>
</dbReference>
<dbReference type="PRINTS" id="PR00080">
    <property type="entry name" value="SDRFAMILY"/>
</dbReference>
<evidence type="ECO:0000256" key="2">
    <source>
        <dbReference type="ARBA" id="ARBA00022857"/>
    </source>
</evidence>
<keyword evidence="2" id="KW-0521">NADP</keyword>
<dbReference type="InterPro" id="IPR002347">
    <property type="entry name" value="SDR_fam"/>
</dbReference>
<evidence type="ECO:0000313" key="6">
    <source>
        <dbReference type="Proteomes" id="UP000069443"/>
    </source>
</evidence>
<evidence type="ECO:0000313" key="5">
    <source>
        <dbReference type="EMBL" id="GAS93969.1"/>
    </source>
</evidence>
<feature type="domain" description="Ketoreductase" evidence="4">
    <location>
        <begin position="28"/>
        <end position="211"/>
    </location>
</feature>
<dbReference type="InterPro" id="IPR036291">
    <property type="entry name" value="NAD(P)-bd_dom_sf"/>
</dbReference>
<proteinExistence type="inferred from homology"/>
<dbReference type="FunFam" id="3.40.50.720:FF:000084">
    <property type="entry name" value="Short-chain dehydrogenase reductase"/>
    <property type="match status" value="1"/>
</dbReference>
<dbReference type="InterPro" id="IPR020904">
    <property type="entry name" value="Sc_DH/Rdtase_CS"/>
</dbReference>
<accession>A0A100W9E5</accession>
<dbReference type="Gene3D" id="3.40.50.720">
    <property type="entry name" value="NAD(P)-binding Rossmann-like Domain"/>
    <property type="match status" value="1"/>
</dbReference>
<evidence type="ECO:0000256" key="3">
    <source>
        <dbReference type="ARBA" id="ARBA00023002"/>
    </source>
</evidence>
<name>A0A100W9E5_MYCCR</name>